<feature type="domain" description="Cyclin-like" evidence="6">
    <location>
        <begin position="90"/>
        <end position="177"/>
    </location>
</feature>
<evidence type="ECO:0000256" key="4">
    <source>
        <dbReference type="ARBA" id="ARBA00023306"/>
    </source>
</evidence>
<evidence type="ECO:0000259" key="7">
    <source>
        <dbReference type="SMART" id="SM01332"/>
    </source>
</evidence>
<evidence type="ECO:0000259" key="6">
    <source>
        <dbReference type="SMART" id="SM00385"/>
    </source>
</evidence>
<comment type="caution">
    <text evidence="8">The sequence shown here is derived from an EMBL/GenBank/DDBJ whole genome shotgun (WGS) entry which is preliminary data.</text>
</comment>
<organism evidence="8 9">
    <name type="scientific">Carnegiea gigantea</name>
    <dbReference type="NCBI Taxonomy" id="171969"/>
    <lineage>
        <taxon>Eukaryota</taxon>
        <taxon>Viridiplantae</taxon>
        <taxon>Streptophyta</taxon>
        <taxon>Embryophyta</taxon>
        <taxon>Tracheophyta</taxon>
        <taxon>Spermatophyta</taxon>
        <taxon>Magnoliopsida</taxon>
        <taxon>eudicotyledons</taxon>
        <taxon>Gunneridae</taxon>
        <taxon>Pentapetalae</taxon>
        <taxon>Caryophyllales</taxon>
        <taxon>Cactineae</taxon>
        <taxon>Cactaceae</taxon>
        <taxon>Cactoideae</taxon>
        <taxon>Echinocereeae</taxon>
        <taxon>Carnegiea</taxon>
    </lineage>
</organism>
<evidence type="ECO:0000256" key="5">
    <source>
        <dbReference type="RuleBase" id="RU000383"/>
    </source>
</evidence>
<dbReference type="Pfam" id="PF02984">
    <property type="entry name" value="Cyclin_C"/>
    <property type="match status" value="1"/>
</dbReference>
<dbReference type="OrthoDB" id="306099at2759"/>
<dbReference type="GO" id="GO:0051301">
    <property type="term" value="P:cell division"/>
    <property type="evidence" value="ECO:0007669"/>
    <property type="project" value="UniProtKB-KW"/>
</dbReference>
<evidence type="ECO:0000256" key="2">
    <source>
        <dbReference type="ARBA" id="ARBA00022618"/>
    </source>
</evidence>
<evidence type="ECO:0000256" key="1">
    <source>
        <dbReference type="ARBA" id="ARBA00009065"/>
    </source>
</evidence>
<dbReference type="SMART" id="SM00385">
    <property type="entry name" value="CYCLIN"/>
    <property type="match status" value="1"/>
</dbReference>
<dbReference type="InterPro" id="IPR004367">
    <property type="entry name" value="Cyclin_C-dom"/>
</dbReference>
<gene>
    <name evidence="8" type="ORF">Cgig2_009527</name>
</gene>
<dbReference type="SMART" id="SM01332">
    <property type="entry name" value="Cyclin_C"/>
    <property type="match status" value="1"/>
</dbReference>
<comment type="similarity">
    <text evidence="1">Belongs to the cyclin family. Cyclin D subfamily.</text>
</comment>
<dbReference type="InterPro" id="IPR039361">
    <property type="entry name" value="Cyclin"/>
</dbReference>
<accession>A0A9Q1KAB9</accession>
<evidence type="ECO:0000256" key="3">
    <source>
        <dbReference type="ARBA" id="ARBA00023127"/>
    </source>
</evidence>
<dbReference type="EMBL" id="JAKOGI010000208">
    <property type="protein sequence ID" value="KAJ8439703.1"/>
    <property type="molecule type" value="Genomic_DNA"/>
</dbReference>
<sequence length="334" mass="38235">MVGASTPWSSSAISNLFCEEDKFWVNEEEEEDDQMGTQLIYSQPMFIPCLDSGYEDDYIKFLVRKEQQTDYGSEPLSGSWLIHARLDAINWILHNQILLGLRNQTAYLSVTYFDRYLSATRIDEDQLWAIRLLSIACLSLAVKMGETKAVSLFEYSTKKDYRFHCQDIQKMELLVLGTLEWNMRLITPFPYLHYFSNKLADHGTKLDPLISRSMELLMAIIKEISLMDYRPSVMAAAAVLAATDWQLTQEALKCKISTLSLLEWEAPENEQLFSCYNIMQRLSAKWNLSTPNSSEVHDQTPCANTSIAALGTKRRLIFSDSDEGPEKTQRDSAL</sequence>
<dbReference type="InterPro" id="IPR036915">
    <property type="entry name" value="Cyclin-like_sf"/>
</dbReference>
<dbReference type="FunFam" id="1.10.472.10:FF:000060">
    <property type="entry name" value="D6-type cyclin"/>
    <property type="match status" value="1"/>
</dbReference>
<dbReference type="Gene3D" id="1.10.472.10">
    <property type="entry name" value="Cyclin-like"/>
    <property type="match status" value="2"/>
</dbReference>
<dbReference type="PANTHER" id="PTHR10177">
    <property type="entry name" value="CYCLINS"/>
    <property type="match status" value="1"/>
</dbReference>
<dbReference type="Proteomes" id="UP001153076">
    <property type="component" value="Unassembled WGS sequence"/>
</dbReference>
<name>A0A9Q1KAB9_9CARY</name>
<dbReference type="AlphaFoldDB" id="A0A9Q1KAB9"/>
<dbReference type="InterPro" id="IPR048258">
    <property type="entry name" value="Cyclins_cyclin-box"/>
</dbReference>
<reference evidence="8" key="1">
    <citation type="submission" date="2022-04" db="EMBL/GenBank/DDBJ databases">
        <title>Carnegiea gigantea Genome sequencing and assembly v2.</title>
        <authorList>
            <person name="Copetti D."/>
            <person name="Sanderson M.J."/>
            <person name="Burquez A."/>
            <person name="Wojciechowski M.F."/>
        </authorList>
    </citation>
    <scope>NUCLEOTIDE SEQUENCE</scope>
    <source>
        <strain evidence="8">SGP5-SGP5p</strain>
        <tissue evidence="8">Aerial part</tissue>
    </source>
</reference>
<keyword evidence="3 5" id="KW-0195">Cyclin</keyword>
<dbReference type="PROSITE" id="PS00292">
    <property type="entry name" value="CYCLINS"/>
    <property type="match status" value="1"/>
</dbReference>
<feature type="domain" description="Cyclin C-terminal" evidence="7">
    <location>
        <begin position="186"/>
        <end position="302"/>
    </location>
</feature>
<keyword evidence="4" id="KW-0131">Cell cycle</keyword>
<evidence type="ECO:0000313" key="9">
    <source>
        <dbReference type="Proteomes" id="UP001153076"/>
    </source>
</evidence>
<keyword evidence="2" id="KW-0132">Cell division</keyword>
<evidence type="ECO:0008006" key="10">
    <source>
        <dbReference type="Google" id="ProtNLM"/>
    </source>
</evidence>
<dbReference type="Pfam" id="PF00134">
    <property type="entry name" value="Cyclin_N"/>
    <property type="match status" value="1"/>
</dbReference>
<dbReference type="CDD" id="cd20544">
    <property type="entry name" value="CYCLIN_AtCycD-like_rpt2"/>
    <property type="match status" value="1"/>
</dbReference>
<dbReference type="InterPro" id="IPR013763">
    <property type="entry name" value="Cyclin-like_dom"/>
</dbReference>
<dbReference type="SUPFAM" id="SSF47954">
    <property type="entry name" value="Cyclin-like"/>
    <property type="match status" value="2"/>
</dbReference>
<keyword evidence="9" id="KW-1185">Reference proteome</keyword>
<evidence type="ECO:0000313" key="8">
    <source>
        <dbReference type="EMBL" id="KAJ8439703.1"/>
    </source>
</evidence>
<proteinExistence type="inferred from homology"/>
<dbReference type="InterPro" id="IPR006671">
    <property type="entry name" value="Cyclin_N"/>
</dbReference>
<protein>
    <recommendedName>
        <fullName evidence="10">Cyclin D</fullName>
    </recommendedName>
</protein>